<evidence type="ECO:0000313" key="2">
    <source>
        <dbReference type="EMBL" id="SNX47733.1"/>
    </source>
</evidence>
<sequence length="263" mass="29669">MKRKVAYLLLLALPNSALAYTHQSLKVITTQTINAETGNSDQSFTVDGLEITLSEKDKRLAKNWNLSHGDWAKYKYIIEYTPRGTWTPDLDPPIVLGNYATTEEERMHYARKMNEIELARRDRELAFQDAAIRAIYQSVPSVNPNIPKPKTGIAARLTEGRTTLRSLFIDYKTCDSKCKIFSTLAIATSPSDSKLDIHMTNATGPQAEQFLSDIGVTENKKQQKAISVNASLNNHMVEKHRNGGTVPYYLVTMDTETKRFHSQ</sequence>
<dbReference type="RefSeq" id="WP_096992977.1">
    <property type="nucleotide sequence ID" value="NZ_JBHSII010000006.1"/>
</dbReference>
<keyword evidence="3" id="KW-1185">Reference proteome</keyword>
<evidence type="ECO:0000313" key="3">
    <source>
        <dbReference type="Proteomes" id="UP000219336"/>
    </source>
</evidence>
<organism evidence="2 3">
    <name type="scientific">Vibrio thalassae</name>
    <dbReference type="NCBI Taxonomy" id="1243014"/>
    <lineage>
        <taxon>Bacteria</taxon>
        <taxon>Pseudomonadati</taxon>
        <taxon>Pseudomonadota</taxon>
        <taxon>Gammaproteobacteria</taxon>
        <taxon>Vibrionales</taxon>
        <taxon>Vibrionaceae</taxon>
        <taxon>Vibrio</taxon>
    </lineage>
</organism>
<accession>A0A240EHJ2</accession>
<evidence type="ECO:0000256" key="1">
    <source>
        <dbReference type="SAM" id="SignalP"/>
    </source>
</evidence>
<reference evidence="3" key="1">
    <citation type="submission" date="2016-06" db="EMBL/GenBank/DDBJ databases">
        <authorList>
            <person name="Rodrigo-Torres L."/>
            <person name="Arahal R.D."/>
            <person name="Lucena T."/>
        </authorList>
    </citation>
    <scope>NUCLEOTIDE SEQUENCE [LARGE SCALE GENOMIC DNA]</scope>
    <source>
        <strain evidence="3">CECT8203</strain>
    </source>
</reference>
<dbReference type="Proteomes" id="UP000219336">
    <property type="component" value="Unassembled WGS sequence"/>
</dbReference>
<dbReference type="AlphaFoldDB" id="A0A240EHJ2"/>
<dbReference type="EMBL" id="OANU01000012">
    <property type="protein sequence ID" value="SNX47733.1"/>
    <property type="molecule type" value="Genomic_DNA"/>
</dbReference>
<name>A0A240EHJ2_9VIBR</name>
<dbReference type="OrthoDB" id="8442378at2"/>
<feature type="signal peptide" evidence="1">
    <location>
        <begin position="1"/>
        <end position="19"/>
    </location>
</feature>
<protein>
    <submittedName>
        <fullName evidence="2">Uncharacterized protein</fullName>
    </submittedName>
</protein>
<gene>
    <name evidence="2" type="ORF">VTH8203_01348</name>
</gene>
<feature type="chain" id="PRO_5012467170" evidence="1">
    <location>
        <begin position="20"/>
        <end position="263"/>
    </location>
</feature>
<proteinExistence type="predicted"/>
<keyword evidence="1" id="KW-0732">Signal</keyword>